<feature type="domain" description="Ketosynthase family 3 (KS3)" evidence="16">
    <location>
        <begin position="2"/>
        <end position="409"/>
    </location>
</feature>
<evidence type="ECO:0000313" key="18">
    <source>
        <dbReference type="Proteomes" id="UP001516620"/>
    </source>
</evidence>
<accession>A0ABS2H153</accession>
<dbReference type="EC" id="2.3.1.179" evidence="3 14"/>
<evidence type="ECO:0000256" key="15">
    <source>
        <dbReference type="RuleBase" id="RU003694"/>
    </source>
</evidence>
<evidence type="ECO:0000256" key="13">
    <source>
        <dbReference type="ARBA" id="ARBA00047659"/>
    </source>
</evidence>
<dbReference type="Gene3D" id="3.40.47.10">
    <property type="match status" value="1"/>
</dbReference>
<evidence type="ECO:0000256" key="9">
    <source>
        <dbReference type="ARBA" id="ARBA00023160"/>
    </source>
</evidence>
<dbReference type="RefSeq" id="WP_155607373.1">
    <property type="nucleotide sequence ID" value="NZ_JADCNN020000004.1"/>
</dbReference>
<dbReference type="InterPro" id="IPR016039">
    <property type="entry name" value="Thiolase-like"/>
</dbReference>
<dbReference type="InterPro" id="IPR018201">
    <property type="entry name" value="Ketoacyl_synth_AS"/>
</dbReference>
<comment type="similarity">
    <text evidence="2 14 15">Belongs to the thiolase-like superfamily. Beta-ketoacyl-ACP synthases family.</text>
</comment>
<dbReference type="GO" id="GO:0004315">
    <property type="term" value="F:3-oxoacyl-[acyl-carrier-protein] synthase activity"/>
    <property type="evidence" value="ECO:0007669"/>
    <property type="project" value="UniProtKB-EC"/>
</dbReference>
<comment type="caution">
    <text evidence="17">The sequence shown here is derived from an EMBL/GenBank/DDBJ whole genome shotgun (WGS) entry which is preliminary data.</text>
</comment>
<dbReference type="Pfam" id="PF00109">
    <property type="entry name" value="ketoacyl-synt"/>
    <property type="match status" value="1"/>
</dbReference>
<evidence type="ECO:0000256" key="14">
    <source>
        <dbReference type="PIRNR" id="PIRNR000447"/>
    </source>
</evidence>
<keyword evidence="6 14" id="KW-0808">Transferase</keyword>
<evidence type="ECO:0000256" key="7">
    <source>
        <dbReference type="ARBA" id="ARBA00022832"/>
    </source>
</evidence>
<dbReference type="InterPro" id="IPR014030">
    <property type="entry name" value="Ketoacyl_synth_N"/>
</dbReference>
<keyword evidence="8" id="KW-0443">Lipid metabolism</keyword>
<gene>
    <name evidence="17" type="primary">fabF</name>
    <name evidence="17" type="ORF">IM700_005485</name>
</gene>
<name>A0ABS2H153_9BACL</name>
<evidence type="ECO:0000256" key="11">
    <source>
        <dbReference type="ARBA" id="ARBA00024006"/>
    </source>
</evidence>
<dbReference type="PANTHER" id="PTHR11712">
    <property type="entry name" value="POLYKETIDE SYNTHASE-RELATED"/>
    <property type="match status" value="1"/>
</dbReference>
<dbReference type="PANTHER" id="PTHR11712:SF336">
    <property type="entry name" value="3-OXOACYL-[ACYL-CARRIER-PROTEIN] SYNTHASE, MITOCHONDRIAL"/>
    <property type="match status" value="1"/>
</dbReference>
<evidence type="ECO:0000256" key="12">
    <source>
        <dbReference type="ARBA" id="ARBA00047318"/>
    </source>
</evidence>
<evidence type="ECO:0000256" key="5">
    <source>
        <dbReference type="ARBA" id="ARBA00022516"/>
    </source>
</evidence>
<proteinExistence type="inferred from homology"/>
<dbReference type="InterPro" id="IPR014031">
    <property type="entry name" value="Ketoacyl_synth_C"/>
</dbReference>
<dbReference type="CDD" id="cd00834">
    <property type="entry name" value="KAS_I_II"/>
    <property type="match status" value="1"/>
</dbReference>
<protein>
    <recommendedName>
        <fullName evidence="4 14">3-oxoacyl-[acyl-carrier-protein] synthase 2</fullName>
        <ecNumber evidence="3 14">2.3.1.179</ecNumber>
    </recommendedName>
</protein>
<reference evidence="17 18" key="1">
    <citation type="submission" date="2021-01" db="EMBL/GenBank/DDBJ databases">
        <title>Paenibacillus sp.nov. isolated from the rhizosphere soil of tomato plant.</title>
        <authorList>
            <person name="Thin K.K."/>
            <person name="Zhang X."/>
            <person name="He S."/>
        </authorList>
    </citation>
    <scope>NUCLEOTIDE SEQUENCE [LARGE SCALE GENOMIC DNA]</scope>
    <source>
        <strain evidence="17 18">DXFW5</strain>
    </source>
</reference>
<comment type="function">
    <text evidence="11 14">Involved in the type II fatty acid elongation cycle. Catalyzes the elongation of a wide range of acyl-ACP by the addition of two carbons from malonyl-ACP to an acyl acceptor. Can efficiently catalyze the conversion of palmitoleoyl-ACP (cis-hexadec-9-enoyl-ACP) to cis-vaccenoyl-ACP (cis-octadec-11-enoyl-ACP), an essential step in the thermal regulation of fatty acid composition.</text>
</comment>
<evidence type="ECO:0000256" key="6">
    <source>
        <dbReference type="ARBA" id="ARBA00022679"/>
    </source>
</evidence>
<dbReference type="EMBL" id="JADCNN020000004">
    <property type="protein sequence ID" value="MBM6995112.1"/>
    <property type="molecule type" value="Genomic_DNA"/>
</dbReference>
<organism evidence="17 18">
    <name type="scientific">Paenibacillus rhizolycopersici</name>
    <dbReference type="NCBI Taxonomy" id="2780073"/>
    <lineage>
        <taxon>Bacteria</taxon>
        <taxon>Bacillati</taxon>
        <taxon>Bacillota</taxon>
        <taxon>Bacilli</taxon>
        <taxon>Bacillales</taxon>
        <taxon>Paenibacillaceae</taxon>
        <taxon>Paenibacillus</taxon>
    </lineage>
</organism>
<sequence>MKHRVVVTGMGVVTALGHDLDTLWNNLIQGKSGVSRVEAFDVSDYPTQIAASVKDFNPEDYVDRKEARKMDRFVQFAAAAAVNAMKDSGLNIAEQADPERVGVMIGSGIGGLGTWEDQHNILLEKGPKRVSPFFIPMMIANMASGHVSILFGAKGPNTTAVTACATGTHSIGDSYKLIQRGDADVMICGGAEATIRPTGMAGFCSMRAMSTRNDEPEKASRPFDMERDGFVMGEGAGVLILESLEHALKRGAKIYGEIIGYGLSGDAHHMTEPDPNGPERCMKMAIRDAGIAPEEVDYINAHGTSTPVGDRSETIAIKRALGDHAYKVAISSTKSMTGHLLGAAGGVEGVICGLTLGHGVIPPTINLEHPDPECDLDYVPNEARRADVRVAMSNSFGFGGHNATIIMKKYEA</sequence>
<dbReference type="InterPro" id="IPR017568">
    <property type="entry name" value="3-oxoacyl-ACP_synth-2"/>
</dbReference>
<evidence type="ECO:0000256" key="2">
    <source>
        <dbReference type="ARBA" id="ARBA00008467"/>
    </source>
</evidence>
<evidence type="ECO:0000256" key="8">
    <source>
        <dbReference type="ARBA" id="ARBA00023098"/>
    </source>
</evidence>
<dbReference type="PROSITE" id="PS00606">
    <property type="entry name" value="KS3_1"/>
    <property type="match status" value="1"/>
</dbReference>
<keyword evidence="9 14" id="KW-0275">Fatty acid biosynthesis</keyword>
<keyword evidence="18" id="KW-1185">Reference proteome</keyword>
<evidence type="ECO:0000256" key="3">
    <source>
        <dbReference type="ARBA" id="ARBA00012356"/>
    </source>
</evidence>
<dbReference type="Pfam" id="PF02801">
    <property type="entry name" value="Ketoacyl-synt_C"/>
    <property type="match status" value="1"/>
</dbReference>
<dbReference type="NCBIfam" id="TIGR03150">
    <property type="entry name" value="fabF"/>
    <property type="match status" value="1"/>
</dbReference>
<dbReference type="NCBIfam" id="NF005589">
    <property type="entry name" value="PRK07314.1"/>
    <property type="match status" value="1"/>
</dbReference>
<comment type="catalytic activity">
    <reaction evidence="13 14">
        <text>a fatty acyl-[ACP] + malonyl-[ACP] + H(+) = a 3-oxoacyl-[ACP] + holo-[ACP] + CO2</text>
        <dbReference type="Rhea" id="RHEA:22836"/>
        <dbReference type="Rhea" id="RHEA-COMP:9623"/>
        <dbReference type="Rhea" id="RHEA-COMP:9685"/>
        <dbReference type="Rhea" id="RHEA-COMP:9916"/>
        <dbReference type="Rhea" id="RHEA-COMP:14125"/>
        <dbReference type="ChEBI" id="CHEBI:15378"/>
        <dbReference type="ChEBI" id="CHEBI:16526"/>
        <dbReference type="ChEBI" id="CHEBI:64479"/>
        <dbReference type="ChEBI" id="CHEBI:78449"/>
        <dbReference type="ChEBI" id="CHEBI:78776"/>
        <dbReference type="ChEBI" id="CHEBI:138651"/>
    </reaction>
</comment>
<comment type="catalytic activity">
    <reaction evidence="12 14">
        <text>(9Z)-hexadecenoyl-[ACP] + malonyl-[ACP] + H(+) = 3-oxo-(11Z)-octadecenoyl-[ACP] + holo-[ACP] + CO2</text>
        <dbReference type="Rhea" id="RHEA:55040"/>
        <dbReference type="Rhea" id="RHEA-COMP:9623"/>
        <dbReference type="Rhea" id="RHEA-COMP:9685"/>
        <dbReference type="Rhea" id="RHEA-COMP:10800"/>
        <dbReference type="Rhea" id="RHEA-COMP:14074"/>
        <dbReference type="ChEBI" id="CHEBI:15378"/>
        <dbReference type="ChEBI" id="CHEBI:16526"/>
        <dbReference type="ChEBI" id="CHEBI:64479"/>
        <dbReference type="ChEBI" id="CHEBI:78449"/>
        <dbReference type="ChEBI" id="CHEBI:83989"/>
        <dbReference type="ChEBI" id="CHEBI:138538"/>
        <dbReference type="EC" id="2.3.1.179"/>
    </reaction>
</comment>
<keyword evidence="10 14" id="KW-0012">Acyltransferase</keyword>
<evidence type="ECO:0000313" key="17">
    <source>
        <dbReference type="EMBL" id="MBM6995112.1"/>
    </source>
</evidence>
<dbReference type="Proteomes" id="UP001516620">
    <property type="component" value="Unassembled WGS sequence"/>
</dbReference>
<dbReference type="InterPro" id="IPR020841">
    <property type="entry name" value="PKS_Beta-ketoAc_synthase_dom"/>
</dbReference>
<evidence type="ECO:0000259" key="16">
    <source>
        <dbReference type="PROSITE" id="PS52004"/>
    </source>
</evidence>
<keyword evidence="7" id="KW-0276">Fatty acid metabolism</keyword>
<evidence type="ECO:0000256" key="1">
    <source>
        <dbReference type="ARBA" id="ARBA00005194"/>
    </source>
</evidence>
<dbReference type="PROSITE" id="PS52004">
    <property type="entry name" value="KS3_2"/>
    <property type="match status" value="1"/>
</dbReference>
<comment type="pathway">
    <text evidence="1 14">Lipid metabolism; fatty acid biosynthesis.</text>
</comment>
<dbReference type="InterPro" id="IPR000794">
    <property type="entry name" value="Beta-ketoacyl_synthase"/>
</dbReference>
<dbReference type="SUPFAM" id="SSF53901">
    <property type="entry name" value="Thiolase-like"/>
    <property type="match status" value="2"/>
</dbReference>
<keyword evidence="5 14" id="KW-0444">Lipid biosynthesis</keyword>
<dbReference type="NCBIfam" id="NF004970">
    <property type="entry name" value="PRK06333.1"/>
    <property type="match status" value="1"/>
</dbReference>
<evidence type="ECO:0000256" key="4">
    <source>
        <dbReference type="ARBA" id="ARBA00014657"/>
    </source>
</evidence>
<dbReference type="PIRSF" id="PIRSF000447">
    <property type="entry name" value="KAS_II"/>
    <property type="match status" value="1"/>
</dbReference>
<dbReference type="SMART" id="SM00825">
    <property type="entry name" value="PKS_KS"/>
    <property type="match status" value="1"/>
</dbReference>
<evidence type="ECO:0000256" key="10">
    <source>
        <dbReference type="ARBA" id="ARBA00023315"/>
    </source>
</evidence>